<dbReference type="KEGG" id="hyj:FHG12_09440"/>
<dbReference type="OrthoDB" id="5786478at2"/>
<dbReference type="CDD" id="cd05324">
    <property type="entry name" value="carb_red_PTCR-like_SDR_c"/>
    <property type="match status" value="1"/>
</dbReference>
<evidence type="ECO:0000313" key="5">
    <source>
        <dbReference type="EMBL" id="QDA60316.1"/>
    </source>
</evidence>
<evidence type="ECO:0000256" key="4">
    <source>
        <dbReference type="RuleBase" id="RU000363"/>
    </source>
</evidence>
<keyword evidence="6" id="KW-1185">Reference proteome</keyword>
<keyword evidence="3" id="KW-0560">Oxidoreductase</keyword>
<accession>A0A5B8A0H2</accession>
<organism evidence="5 6">
    <name type="scientific">Hymenobacter jejuensis</name>
    <dbReference type="NCBI Taxonomy" id="2502781"/>
    <lineage>
        <taxon>Bacteria</taxon>
        <taxon>Pseudomonadati</taxon>
        <taxon>Bacteroidota</taxon>
        <taxon>Cytophagia</taxon>
        <taxon>Cytophagales</taxon>
        <taxon>Hymenobacteraceae</taxon>
        <taxon>Hymenobacter</taxon>
    </lineage>
</organism>
<sequence length="236" mass="24856">MSEPAKRVALVTGGNKGIGLEIARQLGQQGITVVIGARDEARGNAAANQLCQEGLDAHAVQLDVTNAEEVAALPAFFQQRFGRLDILVNNAGVQEDPTGNATVALFRSTFEINVFAVFAVTEALLPLLKQSPAGRIVNHSSRLGSLTAMSNSPFLMPAYMSSKAALNMLTVLTARELKDTTVKVNSAHPGWVKTELGGEGAPLSIEEGARTAVELATLPSDGPTGGFFHKGQPLPW</sequence>
<evidence type="ECO:0000256" key="3">
    <source>
        <dbReference type="ARBA" id="ARBA00023002"/>
    </source>
</evidence>
<dbReference type="EMBL" id="CP040896">
    <property type="protein sequence ID" value="QDA60316.1"/>
    <property type="molecule type" value="Genomic_DNA"/>
</dbReference>
<reference evidence="5 6" key="1">
    <citation type="submission" date="2019-06" db="EMBL/GenBank/DDBJ databases">
        <authorList>
            <person name="Srinivasan S."/>
        </authorList>
    </citation>
    <scope>NUCLEOTIDE SEQUENCE [LARGE SCALE GENOMIC DNA]</scope>
    <source>
        <strain evidence="5 6">17J68-5</strain>
    </source>
</reference>
<dbReference type="GO" id="GO:0016616">
    <property type="term" value="F:oxidoreductase activity, acting on the CH-OH group of donors, NAD or NADP as acceptor"/>
    <property type="evidence" value="ECO:0007669"/>
    <property type="project" value="InterPro"/>
</dbReference>
<dbReference type="PRINTS" id="PR00080">
    <property type="entry name" value="SDRFAMILY"/>
</dbReference>
<dbReference type="Pfam" id="PF00106">
    <property type="entry name" value="adh_short"/>
    <property type="match status" value="1"/>
</dbReference>
<gene>
    <name evidence="5" type="ORF">FHG12_09440</name>
</gene>
<dbReference type="AlphaFoldDB" id="A0A5B8A0H2"/>
<dbReference type="InterPro" id="IPR002347">
    <property type="entry name" value="SDR_fam"/>
</dbReference>
<dbReference type="Proteomes" id="UP000305398">
    <property type="component" value="Chromosome"/>
</dbReference>
<dbReference type="PANTHER" id="PTHR43490">
    <property type="entry name" value="(+)-NEOMENTHOL DEHYDROGENASE"/>
    <property type="match status" value="1"/>
</dbReference>
<dbReference type="InterPro" id="IPR045313">
    <property type="entry name" value="CBR1-like"/>
</dbReference>
<evidence type="ECO:0000256" key="2">
    <source>
        <dbReference type="ARBA" id="ARBA00022857"/>
    </source>
</evidence>
<dbReference type="PRINTS" id="PR00081">
    <property type="entry name" value="GDHRDH"/>
</dbReference>
<proteinExistence type="inferred from homology"/>
<evidence type="ECO:0000313" key="6">
    <source>
        <dbReference type="Proteomes" id="UP000305398"/>
    </source>
</evidence>
<dbReference type="InterPro" id="IPR036291">
    <property type="entry name" value="NAD(P)-bd_dom_sf"/>
</dbReference>
<protein>
    <submittedName>
        <fullName evidence="5">SDR family oxidoreductase</fullName>
    </submittedName>
</protein>
<dbReference type="RefSeq" id="WP_139515494.1">
    <property type="nucleotide sequence ID" value="NZ_CP040896.1"/>
</dbReference>
<dbReference type="PANTHER" id="PTHR43490:SF99">
    <property type="entry name" value="SHORT-CHAIN DEHYDROGENASE_REDUCTASE"/>
    <property type="match status" value="1"/>
</dbReference>
<dbReference type="Gene3D" id="3.40.50.720">
    <property type="entry name" value="NAD(P)-binding Rossmann-like Domain"/>
    <property type="match status" value="1"/>
</dbReference>
<comment type="similarity">
    <text evidence="1 4">Belongs to the short-chain dehydrogenases/reductases (SDR) family.</text>
</comment>
<dbReference type="SUPFAM" id="SSF51735">
    <property type="entry name" value="NAD(P)-binding Rossmann-fold domains"/>
    <property type="match status" value="1"/>
</dbReference>
<name>A0A5B8A0H2_9BACT</name>
<keyword evidence="2" id="KW-0521">NADP</keyword>
<evidence type="ECO:0000256" key="1">
    <source>
        <dbReference type="ARBA" id="ARBA00006484"/>
    </source>
</evidence>